<evidence type="ECO:0000256" key="1">
    <source>
        <dbReference type="SAM" id="MobiDB-lite"/>
    </source>
</evidence>
<protein>
    <recommendedName>
        <fullName evidence="4">Nucleoporin NUP53</fullName>
    </recommendedName>
</protein>
<dbReference type="InterPro" id="IPR012677">
    <property type="entry name" value="Nucleotide-bd_a/b_plait_sf"/>
</dbReference>
<feature type="compositionally biased region" description="Low complexity" evidence="1">
    <location>
        <begin position="294"/>
        <end position="313"/>
    </location>
</feature>
<name>A0A4U0WAQ0_9PEZI</name>
<organism evidence="2 3">
    <name type="scientific">Cryomyces minteri</name>
    <dbReference type="NCBI Taxonomy" id="331657"/>
    <lineage>
        <taxon>Eukaryota</taxon>
        <taxon>Fungi</taxon>
        <taxon>Dikarya</taxon>
        <taxon>Ascomycota</taxon>
        <taxon>Pezizomycotina</taxon>
        <taxon>Dothideomycetes</taxon>
        <taxon>Dothideomycetes incertae sedis</taxon>
        <taxon>Cryomyces</taxon>
    </lineage>
</organism>
<dbReference type="STRING" id="331657.A0A4U0WAQ0"/>
<accession>A0A4U0WAQ0</accession>
<dbReference type="EMBL" id="NAJN01001975">
    <property type="protein sequence ID" value="TKA59582.1"/>
    <property type="molecule type" value="Genomic_DNA"/>
</dbReference>
<dbReference type="OrthoDB" id="8033832at2759"/>
<reference evidence="2 3" key="1">
    <citation type="submission" date="2017-03" db="EMBL/GenBank/DDBJ databases">
        <title>Genomes of endolithic fungi from Antarctica.</title>
        <authorList>
            <person name="Coleine C."/>
            <person name="Masonjones S."/>
            <person name="Stajich J.E."/>
        </authorList>
    </citation>
    <scope>NUCLEOTIDE SEQUENCE [LARGE SCALE GENOMIC DNA]</scope>
    <source>
        <strain evidence="2 3">CCFEE 5187</strain>
    </source>
</reference>
<evidence type="ECO:0000313" key="3">
    <source>
        <dbReference type="Proteomes" id="UP000308768"/>
    </source>
</evidence>
<dbReference type="AlphaFoldDB" id="A0A4U0WAQ0"/>
<keyword evidence="3" id="KW-1185">Reference proteome</keyword>
<feature type="compositionally biased region" description="Polar residues" evidence="1">
    <location>
        <begin position="318"/>
        <end position="328"/>
    </location>
</feature>
<sequence length="452" mass="49079">MRPAPWKISDAVVKNEEQSEVQLVEQLVKCGHNVSETASQRTMLEAGFEQEPRCFISDVDAFAELVPNHFTPLNLLNVVSPKKEARSDAPLGEEVIREKVEDDIFSKHLGSIRAQAATREQSVPVAASLSSIEANTVSNPQAPSTKEPTEVILYGYGLDAQWAAIEYYERISNGSIYEDYDRHPPQQRYDHSLSFSRAAAQRSMSKAALRKKNQYVGGDHWIKVTFDSPEAADLACHDSPHTIHGYLVYAEPYRGTGPNADAPIPASQAGARIDSTSLPRSFSTHTFGGNILNAGGSPTSSDTASSVTATGASYPTLPRSTTLPNFGSTKGAFFNHSNAPTTTSASDLTSQQKQPTTPAASLAPLRVPGAKRAVLLPAEQALLPSAPKWQQTFSSWPILGVLLTGGGDVIGTMVPRLEDGSFDWKSASPYWRFWYWVDSKIGTDFCGMRGDD</sequence>
<dbReference type="Gene3D" id="3.30.70.330">
    <property type="match status" value="1"/>
</dbReference>
<feature type="compositionally biased region" description="Polar residues" evidence="1">
    <location>
        <begin position="335"/>
        <end position="359"/>
    </location>
</feature>
<comment type="caution">
    <text evidence="2">The sequence shown here is derived from an EMBL/GenBank/DDBJ whole genome shotgun (WGS) entry which is preliminary data.</text>
</comment>
<evidence type="ECO:0008006" key="4">
    <source>
        <dbReference type="Google" id="ProtNLM"/>
    </source>
</evidence>
<proteinExistence type="predicted"/>
<evidence type="ECO:0000313" key="2">
    <source>
        <dbReference type="EMBL" id="TKA59582.1"/>
    </source>
</evidence>
<gene>
    <name evidence="2" type="ORF">B0A49_12602</name>
</gene>
<dbReference type="Proteomes" id="UP000308768">
    <property type="component" value="Unassembled WGS sequence"/>
</dbReference>
<feature type="region of interest" description="Disordered" evidence="1">
    <location>
        <begin position="289"/>
        <end position="359"/>
    </location>
</feature>